<evidence type="ECO:0000256" key="3">
    <source>
        <dbReference type="ARBA" id="ARBA00022076"/>
    </source>
</evidence>
<feature type="domain" description="Formyl transferase N-terminal" evidence="10">
    <location>
        <begin position="9"/>
        <end position="211"/>
    </location>
</feature>
<evidence type="ECO:0000313" key="11">
    <source>
        <dbReference type="EMBL" id="EHK20520.1"/>
    </source>
</evidence>
<dbReference type="GeneID" id="25794814"/>
<comment type="catalytic activity">
    <reaction evidence="9">
        <text>N(1)-(5-phospho-beta-D-ribosyl)glycinamide + (6R)-10-formyltetrahydrofolate = N(2)-formyl-N(1)-(5-phospho-beta-D-ribosyl)glycinamide + (6S)-5,6,7,8-tetrahydrofolate + H(+)</text>
        <dbReference type="Rhea" id="RHEA:15053"/>
        <dbReference type="ChEBI" id="CHEBI:15378"/>
        <dbReference type="ChEBI" id="CHEBI:57453"/>
        <dbReference type="ChEBI" id="CHEBI:143788"/>
        <dbReference type="ChEBI" id="CHEBI:147286"/>
        <dbReference type="ChEBI" id="CHEBI:195366"/>
        <dbReference type="EC" id="2.1.2.2"/>
    </reaction>
</comment>
<dbReference type="InterPro" id="IPR036477">
    <property type="entry name" value="Formyl_transf_N_sf"/>
</dbReference>
<dbReference type="InterPro" id="IPR004607">
    <property type="entry name" value="GART"/>
</dbReference>
<keyword evidence="5" id="KW-0658">Purine biosynthesis</keyword>
<dbReference type="EC" id="2.1.2.2" evidence="2"/>
<evidence type="ECO:0000256" key="8">
    <source>
        <dbReference type="ARBA" id="ARBA00041682"/>
    </source>
</evidence>
<sequence>MAEQGETCRILVMASGNGSNFQALIDGVASGSIPNSRITRLIVNRAKAYATTRAEQASIPWEYFNLISNGFLAKGEKDEAKMVEARKKYDAALADKILHLEERPELIVLAGWMWVFSSDFLRPLEAAGIKVINLHPALPGQFDGAHAIERAYEDLKAGRITHTGIMVHYVIQEVDRGDPILIQEIGWEGEELDALEAKIHAHEHELIVKATAKVAGEIVEGRKK</sequence>
<dbReference type="FunFam" id="3.40.50.170:FF:000009">
    <property type="entry name" value="Phosphoribosylglycinamide formyltransferase (Eurofung)"/>
    <property type="match status" value="1"/>
</dbReference>
<evidence type="ECO:0000256" key="5">
    <source>
        <dbReference type="ARBA" id="ARBA00022755"/>
    </source>
</evidence>
<evidence type="ECO:0000256" key="6">
    <source>
        <dbReference type="ARBA" id="ARBA00038440"/>
    </source>
</evidence>
<evidence type="ECO:0000256" key="2">
    <source>
        <dbReference type="ARBA" id="ARBA00012254"/>
    </source>
</evidence>
<dbReference type="Pfam" id="PF00551">
    <property type="entry name" value="Formyl_trans_N"/>
    <property type="match status" value="1"/>
</dbReference>
<dbReference type="HOGENOM" id="CLU_038395_0_1_1"/>
<evidence type="ECO:0000256" key="9">
    <source>
        <dbReference type="ARBA" id="ARBA00047664"/>
    </source>
</evidence>
<evidence type="ECO:0000256" key="7">
    <source>
        <dbReference type="ARBA" id="ARBA00041324"/>
    </source>
</evidence>
<dbReference type="FunCoup" id="G9MY98">
    <property type="interactions" value="212"/>
</dbReference>
<dbReference type="AlphaFoldDB" id="G9MY98"/>
<dbReference type="NCBIfam" id="TIGR00639">
    <property type="entry name" value="PurN"/>
    <property type="match status" value="1"/>
</dbReference>
<evidence type="ECO:0000313" key="12">
    <source>
        <dbReference type="Proteomes" id="UP000007115"/>
    </source>
</evidence>
<organism evidence="11 12">
    <name type="scientific">Hypocrea virens (strain Gv29-8 / FGSC 10586)</name>
    <name type="common">Gliocladium virens</name>
    <name type="synonym">Trichoderma virens</name>
    <dbReference type="NCBI Taxonomy" id="413071"/>
    <lineage>
        <taxon>Eukaryota</taxon>
        <taxon>Fungi</taxon>
        <taxon>Dikarya</taxon>
        <taxon>Ascomycota</taxon>
        <taxon>Pezizomycotina</taxon>
        <taxon>Sordariomycetes</taxon>
        <taxon>Hypocreomycetidae</taxon>
        <taxon>Hypocreales</taxon>
        <taxon>Hypocreaceae</taxon>
        <taxon>Trichoderma</taxon>
    </lineage>
</organism>
<dbReference type="GO" id="GO:0006189">
    <property type="term" value="P:'de novo' IMP biosynthetic process"/>
    <property type="evidence" value="ECO:0007669"/>
    <property type="project" value="InterPro"/>
</dbReference>
<dbReference type="PANTHER" id="PTHR43369:SF2">
    <property type="entry name" value="PHOSPHORIBOSYLGLYCINAMIDE FORMYLTRANSFERASE"/>
    <property type="match status" value="1"/>
</dbReference>
<dbReference type="InterPro" id="IPR002376">
    <property type="entry name" value="Formyl_transf_N"/>
</dbReference>
<comment type="pathway">
    <text evidence="1">Purine metabolism; IMP biosynthesis via de novo pathway; N(2)-formyl-N(1)-(5-phospho-D-ribosyl)glycinamide from N(1)-(5-phospho-D-ribosyl)glycinamide (10-formyl THF route): step 1/1.</text>
</comment>
<protein>
    <recommendedName>
        <fullName evidence="3">Phosphoribosylglycinamide formyltransferase</fullName>
        <ecNumber evidence="2">2.1.2.2</ecNumber>
    </recommendedName>
    <alternativeName>
        <fullName evidence="8">5'-phosphoribosylglycinamide transformylase</fullName>
    </alternativeName>
    <alternativeName>
        <fullName evidence="7">GAR transformylase</fullName>
    </alternativeName>
</protein>
<reference evidence="11 12" key="1">
    <citation type="journal article" date="2011" name="Genome Biol.">
        <title>Comparative genome sequence analysis underscores mycoparasitism as the ancestral life style of Trichoderma.</title>
        <authorList>
            <person name="Kubicek C.P."/>
            <person name="Herrera-Estrella A."/>
            <person name="Seidl-Seiboth V."/>
            <person name="Martinez D.A."/>
            <person name="Druzhinina I.S."/>
            <person name="Thon M."/>
            <person name="Zeilinger S."/>
            <person name="Casas-Flores S."/>
            <person name="Horwitz B.A."/>
            <person name="Mukherjee P.K."/>
            <person name="Mukherjee M."/>
            <person name="Kredics L."/>
            <person name="Alcaraz L.D."/>
            <person name="Aerts A."/>
            <person name="Antal Z."/>
            <person name="Atanasova L."/>
            <person name="Cervantes-Badillo M.G."/>
            <person name="Challacombe J."/>
            <person name="Chertkov O."/>
            <person name="McCluskey K."/>
            <person name="Coulpier F."/>
            <person name="Deshpande N."/>
            <person name="von Doehren H."/>
            <person name="Ebbole D.J."/>
            <person name="Esquivel-Naranjo E.U."/>
            <person name="Fekete E."/>
            <person name="Flipphi M."/>
            <person name="Glaser F."/>
            <person name="Gomez-Rodriguez E.Y."/>
            <person name="Gruber S."/>
            <person name="Han C."/>
            <person name="Henrissat B."/>
            <person name="Hermosa R."/>
            <person name="Hernandez-Onate M."/>
            <person name="Karaffa L."/>
            <person name="Kosti I."/>
            <person name="Le Crom S."/>
            <person name="Lindquist E."/>
            <person name="Lucas S."/>
            <person name="Luebeck M."/>
            <person name="Luebeck P.S."/>
            <person name="Margeot A."/>
            <person name="Metz B."/>
            <person name="Misra M."/>
            <person name="Nevalainen H."/>
            <person name="Omann M."/>
            <person name="Packer N."/>
            <person name="Perrone G."/>
            <person name="Uresti-Rivera E.E."/>
            <person name="Salamov A."/>
            <person name="Schmoll M."/>
            <person name="Seiboth B."/>
            <person name="Shapiro H."/>
            <person name="Sukno S."/>
            <person name="Tamayo-Ramos J.A."/>
            <person name="Tisch D."/>
            <person name="Wiest A."/>
            <person name="Wilkinson H.H."/>
            <person name="Zhang M."/>
            <person name="Coutinho P.M."/>
            <person name="Kenerley C.M."/>
            <person name="Monte E."/>
            <person name="Baker S.E."/>
            <person name="Grigoriev I.V."/>
        </authorList>
    </citation>
    <scope>NUCLEOTIDE SEQUENCE [LARGE SCALE GENOMIC DNA]</scope>
    <source>
        <strain evidence="12">Gv29-8 / FGSC 10586</strain>
    </source>
</reference>
<accession>G9MY98</accession>
<keyword evidence="4" id="KW-0808">Transferase</keyword>
<dbReference type="RefSeq" id="XP_013954716.1">
    <property type="nucleotide sequence ID" value="XM_014099241.1"/>
</dbReference>
<dbReference type="eggNOG" id="KOG3076">
    <property type="taxonomic scope" value="Eukaryota"/>
</dbReference>
<proteinExistence type="inferred from homology"/>
<keyword evidence="12" id="KW-1185">Reference proteome</keyword>
<dbReference type="PANTHER" id="PTHR43369">
    <property type="entry name" value="PHOSPHORIBOSYLGLYCINAMIDE FORMYLTRANSFERASE"/>
    <property type="match status" value="1"/>
</dbReference>
<name>G9MY98_HYPVG</name>
<dbReference type="STRING" id="413071.G9MY98"/>
<comment type="similarity">
    <text evidence="6">Belongs to the GART family.</text>
</comment>
<dbReference type="VEuPathDB" id="FungiDB:TRIVIDRAFT_48841"/>
<dbReference type="GO" id="GO:0005737">
    <property type="term" value="C:cytoplasm"/>
    <property type="evidence" value="ECO:0007669"/>
    <property type="project" value="TreeGrafter"/>
</dbReference>
<dbReference type="InParanoid" id="G9MY98"/>
<dbReference type="SUPFAM" id="SSF53328">
    <property type="entry name" value="Formyltransferase"/>
    <property type="match status" value="1"/>
</dbReference>
<dbReference type="EMBL" id="ABDF02000079">
    <property type="protein sequence ID" value="EHK20520.1"/>
    <property type="molecule type" value="Genomic_DNA"/>
</dbReference>
<evidence type="ECO:0000256" key="1">
    <source>
        <dbReference type="ARBA" id="ARBA00005054"/>
    </source>
</evidence>
<gene>
    <name evidence="11" type="ORF">TRIVIDRAFT_48841</name>
</gene>
<dbReference type="OMA" id="HYVDEGM"/>
<evidence type="ECO:0000259" key="10">
    <source>
        <dbReference type="Pfam" id="PF00551"/>
    </source>
</evidence>
<dbReference type="OrthoDB" id="5575075at2759"/>
<dbReference type="Proteomes" id="UP000007115">
    <property type="component" value="Unassembled WGS sequence"/>
</dbReference>
<dbReference type="Gene3D" id="3.40.50.170">
    <property type="entry name" value="Formyl transferase, N-terminal domain"/>
    <property type="match status" value="1"/>
</dbReference>
<evidence type="ECO:0000256" key="4">
    <source>
        <dbReference type="ARBA" id="ARBA00022679"/>
    </source>
</evidence>
<dbReference type="GO" id="GO:0004644">
    <property type="term" value="F:phosphoribosylglycinamide formyltransferase activity"/>
    <property type="evidence" value="ECO:0007669"/>
    <property type="project" value="UniProtKB-EC"/>
</dbReference>
<comment type="caution">
    <text evidence="11">The sequence shown here is derived from an EMBL/GenBank/DDBJ whole genome shotgun (WGS) entry which is preliminary data.</text>
</comment>